<protein>
    <submittedName>
        <fullName evidence="1">Phage terminase, small subunit</fullName>
    </submittedName>
</protein>
<evidence type="ECO:0000313" key="1">
    <source>
        <dbReference type="EMBL" id="VWM02023.1"/>
    </source>
</evidence>
<proteinExistence type="predicted"/>
<name>A0A5K1JDU9_9ACTN</name>
<dbReference type="AlphaFoldDB" id="A0A5K1JDU9"/>
<sequence length="165" mass="18083">MRGRKPDALAVRRGASTADISTTTAVTMEEGALVKPESVSLDPYQSEIWDTLVGTGAAFKEADSPMLQSLVFNIAIVEDCRKHIYDEDGTMRVISQDEDEYGNVVARANPYIKIMNDAEKLVMKMSQELGLTRFARARLGLTQACGQAAQISVAEQIDRAIRGRS</sequence>
<dbReference type="RefSeq" id="WP_156064154.1">
    <property type="nucleotide sequence ID" value="NZ_CABWIH010000054.1"/>
</dbReference>
<evidence type="ECO:0000313" key="2">
    <source>
        <dbReference type="Proteomes" id="UP000330807"/>
    </source>
</evidence>
<accession>A0A5K1JDU9</accession>
<organism evidence="1 2">
    <name type="scientific">Collinsella aerofaciens</name>
    <dbReference type="NCBI Taxonomy" id="74426"/>
    <lineage>
        <taxon>Bacteria</taxon>
        <taxon>Bacillati</taxon>
        <taxon>Actinomycetota</taxon>
        <taxon>Coriobacteriia</taxon>
        <taxon>Coriobacteriales</taxon>
        <taxon>Coriobacteriaceae</taxon>
        <taxon>Collinsella</taxon>
    </lineage>
</organism>
<reference evidence="1 2" key="1">
    <citation type="submission" date="2019-10" db="EMBL/GenBank/DDBJ databases">
        <authorList>
            <person name="Wolf R A."/>
        </authorList>
    </citation>
    <scope>NUCLEOTIDE SEQUENCE [LARGE SCALE GENOMIC DNA]</scope>
    <source>
        <strain evidence="1">Collinsella_aerofaciens_AK_138A</strain>
    </source>
</reference>
<dbReference type="Proteomes" id="UP000330807">
    <property type="component" value="Unassembled WGS sequence"/>
</dbReference>
<dbReference type="Pfam" id="PF05119">
    <property type="entry name" value="Terminase_4"/>
    <property type="match status" value="1"/>
</dbReference>
<dbReference type="InterPro" id="IPR006448">
    <property type="entry name" value="Phage_term_ssu_P27"/>
</dbReference>
<gene>
    <name evidence="1" type="ORF">LMKDKBCB_02247</name>
</gene>
<dbReference type="EMBL" id="CABWIH010000054">
    <property type="protein sequence ID" value="VWM02023.1"/>
    <property type="molecule type" value="Genomic_DNA"/>
</dbReference>